<name>A0AAD6Y4W6_9AGAR</name>
<dbReference type="GO" id="GO:0004672">
    <property type="term" value="F:protein kinase activity"/>
    <property type="evidence" value="ECO:0007669"/>
    <property type="project" value="InterPro"/>
</dbReference>
<comment type="caution">
    <text evidence="3">The sequence shown here is derived from an EMBL/GenBank/DDBJ whole genome shotgun (WGS) entry which is preliminary data.</text>
</comment>
<reference evidence="3" key="1">
    <citation type="submission" date="2023-03" db="EMBL/GenBank/DDBJ databases">
        <title>Massive genome expansion in bonnet fungi (Mycena s.s.) driven by repeated elements and novel gene families across ecological guilds.</title>
        <authorList>
            <consortium name="Lawrence Berkeley National Laboratory"/>
            <person name="Harder C.B."/>
            <person name="Miyauchi S."/>
            <person name="Viragh M."/>
            <person name="Kuo A."/>
            <person name="Thoen E."/>
            <person name="Andreopoulos B."/>
            <person name="Lu D."/>
            <person name="Skrede I."/>
            <person name="Drula E."/>
            <person name="Henrissat B."/>
            <person name="Morin E."/>
            <person name="Kohler A."/>
            <person name="Barry K."/>
            <person name="LaButti K."/>
            <person name="Morin E."/>
            <person name="Salamov A."/>
            <person name="Lipzen A."/>
            <person name="Mereny Z."/>
            <person name="Hegedus B."/>
            <person name="Baldrian P."/>
            <person name="Stursova M."/>
            <person name="Weitz H."/>
            <person name="Taylor A."/>
            <person name="Grigoriev I.V."/>
            <person name="Nagy L.G."/>
            <person name="Martin F."/>
            <person name="Kauserud H."/>
        </authorList>
    </citation>
    <scope>NUCLEOTIDE SEQUENCE</scope>
    <source>
        <strain evidence="3">9144</strain>
    </source>
</reference>
<dbReference type="AlphaFoldDB" id="A0AAD6Y4W6"/>
<feature type="non-terminal residue" evidence="3">
    <location>
        <position position="651"/>
    </location>
</feature>
<feature type="region of interest" description="Disordered" evidence="1">
    <location>
        <begin position="614"/>
        <end position="651"/>
    </location>
</feature>
<evidence type="ECO:0000313" key="4">
    <source>
        <dbReference type="Proteomes" id="UP001219525"/>
    </source>
</evidence>
<dbReference type="PROSITE" id="PS50011">
    <property type="entry name" value="PROTEIN_KINASE_DOM"/>
    <property type="match status" value="1"/>
</dbReference>
<feature type="compositionally biased region" description="Polar residues" evidence="1">
    <location>
        <begin position="614"/>
        <end position="629"/>
    </location>
</feature>
<proteinExistence type="predicted"/>
<dbReference type="InterPro" id="IPR011009">
    <property type="entry name" value="Kinase-like_dom_sf"/>
</dbReference>
<sequence length="651" mass="74060">LPLDDIMAPSFKGDGTEDPAKLLHDIELHVVLNPTEEVKLNCFRLCLESGSYAQRWYNDLPAAEKDTFEHLVTAFRKKWLEKEKGELQEELLSLVLRPEDVGVPNEDGMLGHVRWAVKVAGLAARIEDDGSLIPQALKNIPVLLSRYLGSNCATWPDLVQKMKKVPSTVTESFLASYYDDEAAATIFRWHNRPIPQLPELFYLSSFLEMPLPKDQKIPIPDKHLDKLVVRDYVCTEDDVRLLFRGGGGFNRLAPFYFTILSATPDANTEAGFISFWDKNIRELLDILLPDGRCSRSSQGTKTAAFRPDFAFIYRNMCLFRGEEKPPLSLDDPKAKLADKLPEPWPYRDAPYVLGYHAKGPILTLAAIHPTENGRTTVTDLARYDLRRRRDRIRHMVALINAEPLFRGLADLASAVDPELTEIESYTCIIEILGPVQTRMKHLQKMYAYLEEKKVPHTDAMLHFIPENDKVILQPRGDARGPKTVDELLDAVICVLEMLEVLHKPPTVIHRDLRWPNIMNSLKNRREWFVIDWTDPVEAPARAANKRDFNPRTHCPALYLDNHGTEVDLWSVGELMLTSKVREITPQLTRLGRSLKEKLTATEALQQIRNFRSSLQDTGDSAQQDASSVLTGVKRKAREDCEESVATKRVNQ</sequence>
<organism evidence="3 4">
    <name type="scientific">Mycena pura</name>
    <dbReference type="NCBI Taxonomy" id="153505"/>
    <lineage>
        <taxon>Eukaryota</taxon>
        <taxon>Fungi</taxon>
        <taxon>Dikarya</taxon>
        <taxon>Basidiomycota</taxon>
        <taxon>Agaricomycotina</taxon>
        <taxon>Agaricomycetes</taxon>
        <taxon>Agaricomycetidae</taxon>
        <taxon>Agaricales</taxon>
        <taxon>Marasmiineae</taxon>
        <taxon>Mycenaceae</taxon>
        <taxon>Mycena</taxon>
    </lineage>
</organism>
<dbReference type="GO" id="GO:0005524">
    <property type="term" value="F:ATP binding"/>
    <property type="evidence" value="ECO:0007669"/>
    <property type="project" value="InterPro"/>
</dbReference>
<keyword evidence="4" id="KW-1185">Reference proteome</keyword>
<dbReference type="Proteomes" id="UP001219525">
    <property type="component" value="Unassembled WGS sequence"/>
</dbReference>
<accession>A0AAD6Y4W6</accession>
<gene>
    <name evidence="3" type="ORF">GGX14DRAFT_464373</name>
</gene>
<protein>
    <recommendedName>
        <fullName evidence="2">Protein kinase domain-containing protein</fullName>
    </recommendedName>
</protein>
<feature type="domain" description="Protein kinase" evidence="2">
    <location>
        <begin position="347"/>
        <end position="651"/>
    </location>
</feature>
<dbReference type="InterPro" id="IPR000719">
    <property type="entry name" value="Prot_kinase_dom"/>
</dbReference>
<evidence type="ECO:0000313" key="3">
    <source>
        <dbReference type="EMBL" id="KAJ7201602.1"/>
    </source>
</evidence>
<dbReference type="EMBL" id="JARJCW010000058">
    <property type="protein sequence ID" value="KAJ7201602.1"/>
    <property type="molecule type" value="Genomic_DNA"/>
</dbReference>
<dbReference type="SUPFAM" id="SSF56112">
    <property type="entry name" value="Protein kinase-like (PK-like)"/>
    <property type="match status" value="1"/>
</dbReference>
<evidence type="ECO:0000259" key="2">
    <source>
        <dbReference type="PROSITE" id="PS50011"/>
    </source>
</evidence>
<dbReference type="Gene3D" id="1.10.510.10">
    <property type="entry name" value="Transferase(Phosphotransferase) domain 1"/>
    <property type="match status" value="1"/>
</dbReference>
<evidence type="ECO:0000256" key="1">
    <source>
        <dbReference type="SAM" id="MobiDB-lite"/>
    </source>
</evidence>